<feature type="transmembrane region" description="Helical" evidence="11">
    <location>
        <begin position="353"/>
        <end position="373"/>
    </location>
</feature>
<feature type="transmembrane region" description="Helical" evidence="11">
    <location>
        <begin position="310"/>
        <end position="332"/>
    </location>
</feature>
<comment type="similarity">
    <text evidence="2">Belongs to the major facilitator superfamily. TCR/Tet family.</text>
</comment>
<evidence type="ECO:0000256" key="3">
    <source>
        <dbReference type="ARBA" id="ARBA00022448"/>
    </source>
</evidence>
<feature type="transmembrane region" description="Helical" evidence="11">
    <location>
        <begin position="92"/>
        <end position="115"/>
    </location>
</feature>
<dbReference type="FunFam" id="1.20.1250.20:FF:000196">
    <property type="entry name" value="MFS toxin efflux pump (AflT)"/>
    <property type="match status" value="1"/>
</dbReference>
<dbReference type="PANTHER" id="PTHR23501">
    <property type="entry name" value="MAJOR FACILITATOR SUPERFAMILY"/>
    <property type="match status" value="1"/>
</dbReference>
<dbReference type="InterPro" id="IPR011701">
    <property type="entry name" value="MFS"/>
</dbReference>
<feature type="region of interest" description="Disordered" evidence="10">
    <location>
        <begin position="1"/>
        <end position="85"/>
    </location>
</feature>
<evidence type="ECO:0000256" key="2">
    <source>
        <dbReference type="ARBA" id="ARBA00007520"/>
    </source>
</evidence>
<feature type="transmembrane region" description="Helical" evidence="11">
    <location>
        <begin position="158"/>
        <end position="177"/>
    </location>
</feature>
<evidence type="ECO:0000256" key="10">
    <source>
        <dbReference type="SAM" id="MobiDB-lite"/>
    </source>
</evidence>
<evidence type="ECO:0000256" key="8">
    <source>
        <dbReference type="ARBA" id="ARBA00069956"/>
    </source>
</evidence>
<dbReference type="InterPro" id="IPR020846">
    <property type="entry name" value="MFS_dom"/>
</dbReference>
<feature type="transmembrane region" description="Helical" evidence="11">
    <location>
        <begin position="183"/>
        <end position="204"/>
    </location>
</feature>
<dbReference type="PROSITE" id="PS50850">
    <property type="entry name" value="MFS"/>
    <property type="match status" value="1"/>
</dbReference>
<keyword evidence="5 11" id="KW-1133">Transmembrane helix</keyword>
<keyword evidence="14" id="KW-1185">Reference proteome</keyword>
<feature type="transmembrane region" description="Helical" evidence="11">
    <location>
        <begin position="127"/>
        <end position="146"/>
    </location>
</feature>
<keyword evidence="3" id="KW-0813">Transport</keyword>
<dbReference type="FunFam" id="1.20.1720.10:FF:000014">
    <property type="entry name" value="MFS drug transporter, putative"/>
    <property type="match status" value="1"/>
</dbReference>
<dbReference type="SUPFAM" id="SSF103473">
    <property type="entry name" value="MFS general substrate transporter"/>
    <property type="match status" value="1"/>
</dbReference>
<dbReference type="AlphaFoldDB" id="A0AB34FU32"/>
<feature type="transmembrane region" description="Helical" evidence="11">
    <location>
        <begin position="281"/>
        <end position="304"/>
    </location>
</feature>
<dbReference type="Gene3D" id="1.20.1720.10">
    <property type="entry name" value="Multidrug resistance protein D"/>
    <property type="match status" value="1"/>
</dbReference>
<evidence type="ECO:0000256" key="1">
    <source>
        <dbReference type="ARBA" id="ARBA00004128"/>
    </source>
</evidence>
<dbReference type="Proteomes" id="UP001163105">
    <property type="component" value="Unassembled WGS sequence"/>
</dbReference>
<feature type="transmembrane region" description="Helical" evidence="11">
    <location>
        <begin position="216"/>
        <end position="238"/>
    </location>
</feature>
<organism evidence="13 14">
    <name type="scientific">Purpureocillium lavendulum</name>
    <dbReference type="NCBI Taxonomy" id="1247861"/>
    <lineage>
        <taxon>Eukaryota</taxon>
        <taxon>Fungi</taxon>
        <taxon>Dikarya</taxon>
        <taxon>Ascomycota</taxon>
        <taxon>Pezizomycotina</taxon>
        <taxon>Sordariomycetes</taxon>
        <taxon>Hypocreomycetidae</taxon>
        <taxon>Hypocreales</taxon>
        <taxon>Ophiocordycipitaceae</taxon>
        <taxon>Purpureocillium</taxon>
    </lineage>
</organism>
<evidence type="ECO:0000256" key="4">
    <source>
        <dbReference type="ARBA" id="ARBA00022692"/>
    </source>
</evidence>
<accession>A0AB34FU32</accession>
<dbReference type="PRINTS" id="PR01036">
    <property type="entry name" value="TCRTETB"/>
</dbReference>
<feature type="domain" description="Major facilitator superfamily (MFS) profile" evidence="12">
    <location>
        <begin position="93"/>
        <end position="545"/>
    </location>
</feature>
<feature type="transmembrane region" description="Helical" evidence="11">
    <location>
        <begin position="416"/>
        <end position="435"/>
    </location>
</feature>
<feature type="transmembrane region" description="Helical" evidence="11">
    <location>
        <begin position="478"/>
        <end position="503"/>
    </location>
</feature>
<dbReference type="Gene3D" id="1.20.1250.20">
    <property type="entry name" value="MFS general substrate transporter like domains"/>
    <property type="match status" value="1"/>
</dbReference>
<evidence type="ECO:0000313" key="13">
    <source>
        <dbReference type="EMBL" id="KAJ6442884.1"/>
    </source>
</evidence>
<protein>
    <recommendedName>
        <fullName evidence="8">Efflux pump dotC</fullName>
    </recommendedName>
    <alternativeName>
        <fullName evidence="9">Dothistromin biosynthesis protein C</fullName>
    </alternativeName>
</protein>
<dbReference type="GO" id="GO:0005886">
    <property type="term" value="C:plasma membrane"/>
    <property type="evidence" value="ECO:0007669"/>
    <property type="project" value="TreeGrafter"/>
</dbReference>
<feature type="transmembrane region" description="Helical" evidence="11">
    <location>
        <begin position="559"/>
        <end position="578"/>
    </location>
</feature>
<comment type="function">
    <text evidence="7">Efflux pump; part of the gene cluster that mediates the biosynthesis of dothistromin (DOTH), a polyketide toxin very similar in structure to the aflatoxin precursor, versicolorin B. One function of dotC may be to transport early-stage dothistromin biosynthetic intermediates from the cytoplasm into vacuoles, thereby affecting the rate of dothistromin production.</text>
</comment>
<comment type="subcellular location">
    <subcellularLocation>
        <location evidence="1">Vacuole membrane</location>
        <topology evidence="1">Multi-pass membrane protein</topology>
    </subcellularLocation>
</comment>
<evidence type="ECO:0000256" key="11">
    <source>
        <dbReference type="SAM" id="Phobius"/>
    </source>
</evidence>
<evidence type="ECO:0000256" key="5">
    <source>
        <dbReference type="ARBA" id="ARBA00022989"/>
    </source>
</evidence>
<dbReference type="GO" id="GO:0005774">
    <property type="term" value="C:vacuolar membrane"/>
    <property type="evidence" value="ECO:0007669"/>
    <property type="project" value="UniProtKB-SubCell"/>
</dbReference>
<feature type="transmembrane region" description="Helical" evidence="11">
    <location>
        <begin position="250"/>
        <end position="269"/>
    </location>
</feature>
<dbReference type="EMBL" id="JAQHRD010000003">
    <property type="protein sequence ID" value="KAJ6442884.1"/>
    <property type="molecule type" value="Genomic_DNA"/>
</dbReference>
<keyword evidence="6 11" id="KW-0472">Membrane</keyword>
<feature type="transmembrane region" description="Helical" evidence="11">
    <location>
        <begin position="447"/>
        <end position="466"/>
    </location>
</feature>
<dbReference type="GO" id="GO:0022857">
    <property type="term" value="F:transmembrane transporter activity"/>
    <property type="evidence" value="ECO:0007669"/>
    <property type="project" value="InterPro"/>
</dbReference>
<sequence length="616" mass="65059">MPHTPSVTEGRASSDGTLNPGLDAAADEKETHRYGPVDDEKGGSEASGTVASPPSVDGTVTTAVPPPAAGAQDAPATPAEPEAQRTKAETTIVMLALAVSLFLAALDMTIITTAIPTISSELKSSAGYVWIGSSYLLGNAAFVPMWGKVSDIFGRKTILICAAVVFLVGSALCGASVNMGMLIAARAIQGVGAGGLISLPNIAVSDLFSQRRRAKYLGLLGAVWAIASAVGPLLGGAFTSRVSWRWCFYINLPIGGVALAVIIFVLKLHNPRTPLAQGLKAIDWIGSLLIVGGTLMLLLGLEFGGNTHPWASATVICLIIFGVITIGLFAAFEGLIARYPLMPPSLLRHRTSVAAYGLSFMHAFTFMGGSYWLPLYFQSVIAANSLLSGVYLLPFVLSLSLTSAVIGIVIKKTGNYKIPIQVGLLLMTIGFGLFIDLGSDKNWAKIIIFQIIAGCGVGCNFQPPLLSIQTNVEPREIAVATSCFGFIRQIGTSISVVVGGAIFNNRMQDQRDALVPQIGERLATLFGSENAAGSVDIVRSLPSTEKAVVQDAYWNALKYMYVLYCCTSFLGFLISFGIKQKALSSTHTEHKTGLASLKRRNEGQAPPADEEKKVGN</sequence>
<evidence type="ECO:0000256" key="9">
    <source>
        <dbReference type="ARBA" id="ARBA00083178"/>
    </source>
</evidence>
<name>A0AB34FU32_9HYPO</name>
<feature type="region of interest" description="Disordered" evidence="10">
    <location>
        <begin position="590"/>
        <end position="616"/>
    </location>
</feature>
<dbReference type="PANTHER" id="PTHR23501:SF102">
    <property type="entry name" value="DRUG TRANSPORTER, PUTATIVE (AFU_ORTHOLOGUE AFUA_3G08530)-RELATED"/>
    <property type="match status" value="1"/>
</dbReference>
<evidence type="ECO:0000256" key="7">
    <source>
        <dbReference type="ARBA" id="ARBA00057269"/>
    </source>
</evidence>
<feature type="compositionally biased region" description="Low complexity" evidence="10">
    <location>
        <begin position="58"/>
        <end position="79"/>
    </location>
</feature>
<feature type="compositionally biased region" description="Basic and acidic residues" evidence="10">
    <location>
        <begin position="26"/>
        <end position="43"/>
    </location>
</feature>
<evidence type="ECO:0000256" key="6">
    <source>
        <dbReference type="ARBA" id="ARBA00023136"/>
    </source>
</evidence>
<comment type="caution">
    <text evidence="13">The sequence shown here is derived from an EMBL/GenBank/DDBJ whole genome shotgun (WGS) entry which is preliminary data.</text>
</comment>
<dbReference type="Pfam" id="PF07690">
    <property type="entry name" value="MFS_1"/>
    <property type="match status" value="1"/>
</dbReference>
<dbReference type="CDD" id="cd17502">
    <property type="entry name" value="MFS_Azr1_MDR_like"/>
    <property type="match status" value="1"/>
</dbReference>
<proteinExistence type="inferred from homology"/>
<evidence type="ECO:0000313" key="14">
    <source>
        <dbReference type="Proteomes" id="UP001163105"/>
    </source>
</evidence>
<gene>
    <name evidence="13" type="ORF">O9K51_04060</name>
</gene>
<keyword evidence="4 11" id="KW-0812">Transmembrane</keyword>
<reference evidence="13" key="1">
    <citation type="submission" date="2023-01" db="EMBL/GenBank/DDBJ databases">
        <title>The growth and conidiation of Purpureocillium lavendulum are regulated by nitrogen source and histone H3K14 acetylation.</title>
        <authorList>
            <person name="Tang P."/>
            <person name="Han J."/>
            <person name="Zhang C."/>
            <person name="Tang P."/>
            <person name="Qi F."/>
            <person name="Zhang K."/>
            <person name="Liang L."/>
        </authorList>
    </citation>
    <scope>NUCLEOTIDE SEQUENCE</scope>
    <source>
        <strain evidence="13">YMF1.00683</strain>
    </source>
</reference>
<feature type="transmembrane region" description="Helical" evidence="11">
    <location>
        <begin position="385"/>
        <end position="409"/>
    </location>
</feature>
<dbReference type="InterPro" id="IPR036259">
    <property type="entry name" value="MFS_trans_sf"/>
</dbReference>
<evidence type="ECO:0000259" key="12">
    <source>
        <dbReference type="PROSITE" id="PS50850"/>
    </source>
</evidence>